<dbReference type="STRING" id="1423774.FD31_GL002681"/>
<proteinExistence type="predicted"/>
<accession>A0A0R1WI20</accession>
<dbReference type="RefSeq" id="WP_057891749.1">
    <property type="nucleotide sequence ID" value="NZ_AZFV01000009.1"/>
</dbReference>
<dbReference type="Pfam" id="PF04883">
    <property type="entry name" value="HK97-gp10_like"/>
    <property type="match status" value="1"/>
</dbReference>
<evidence type="ECO:0008006" key="3">
    <source>
        <dbReference type="Google" id="ProtNLM"/>
    </source>
</evidence>
<evidence type="ECO:0000313" key="1">
    <source>
        <dbReference type="EMBL" id="KRM17488.1"/>
    </source>
</evidence>
<keyword evidence="2" id="KW-1185">Reference proteome</keyword>
<name>A0A0R1WI20_9LACO</name>
<reference evidence="1 2" key="1">
    <citation type="journal article" date="2015" name="Genome Announc.">
        <title>Expanding the biotechnology potential of lactobacilli through comparative genomics of 213 strains and associated genera.</title>
        <authorList>
            <person name="Sun Z."/>
            <person name="Harris H.M."/>
            <person name="McCann A."/>
            <person name="Guo C."/>
            <person name="Argimon S."/>
            <person name="Zhang W."/>
            <person name="Yang X."/>
            <person name="Jeffery I.B."/>
            <person name="Cooney J.C."/>
            <person name="Kagawa T.F."/>
            <person name="Liu W."/>
            <person name="Song Y."/>
            <person name="Salvetti E."/>
            <person name="Wrobel A."/>
            <person name="Rasinkangas P."/>
            <person name="Parkhill J."/>
            <person name="Rea M.C."/>
            <person name="O'Sullivan O."/>
            <person name="Ritari J."/>
            <person name="Douillard F.P."/>
            <person name="Paul Ross R."/>
            <person name="Yang R."/>
            <person name="Briner A.E."/>
            <person name="Felis G.E."/>
            <person name="de Vos W.M."/>
            <person name="Barrangou R."/>
            <person name="Klaenhammer T.R."/>
            <person name="Caufield P.W."/>
            <person name="Cui Y."/>
            <person name="Zhang H."/>
            <person name="O'Toole P.W."/>
        </authorList>
    </citation>
    <scope>NUCLEOTIDE SEQUENCE [LARGE SCALE GENOMIC DNA]</scope>
    <source>
        <strain evidence="1 2">DSM 16982</strain>
    </source>
</reference>
<gene>
    <name evidence="1" type="ORF">FD31_GL002681</name>
</gene>
<dbReference type="Proteomes" id="UP000051302">
    <property type="component" value="Unassembled WGS sequence"/>
</dbReference>
<dbReference type="InterPro" id="IPR010064">
    <property type="entry name" value="HK97-gp10_tail"/>
</dbReference>
<comment type="caution">
    <text evidence="1">The sequence shown here is derived from an EMBL/GenBank/DDBJ whole genome shotgun (WGS) entry which is preliminary data.</text>
</comment>
<dbReference type="PATRIC" id="fig|1423774.3.peg.2789"/>
<organism evidence="1 2">
    <name type="scientific">Companilactobacillus nantensis DSM 16982</name>
    <dbReference type="NCBI Taxonomy" id="1423774"/>
    <lineage>
        <taxon>Bacteria</taxon>
        <taxon>Bacillati</taxon>
        <taxon>Bacillota</taxon>
        <taxon>Bacilli</taxon>
        <taxon>Lactobacillales</taxon>
        <taxon>Lactobacillaceae</taxon>
        <taxon>Companilactobacillus</taxon>
    </lineage>
</organism>
<dbReference type="AlphaFoldDB" id="A0A0R1WI20"/>
<evidence type="ECO:0000313" key="2">
    <source>
        <dbReference type="Proteomes" id="UP000051302"/>
    </source>
</evidence>
<protein>
    <recommendedName>
        <fullName evidence="3">HK97 gp10 family phage protein</fullName>
    </recommendedName>
</protein>
<sequence>MAWGTIDDAQFQEFAGKVKSKLDSGILKQEIEKTSLKVGTQALKNVKSLTPVKDGNLRKQWSVVGPTYTGNAFVIELQNNTEYASYVEDGHRQTPGRYVPAIGKRLKASWVPGTHMLMKTMFEVDAQMPQLLSPVLRDLGGLFD</sequence>
<dbReference type="EMBL" id="AZFV01000009">
    <property type="protein sequence ID" value="KRM17488.1"/>
    <property type="molecule type" value="Genomic_DNA"/>
</dbReference>